<dbReference type="PANTHER" id="PTHR12358">
    <property type="entry name" value="SPHINGOSINE KINASE"/>
    <property type="match status" value="1"/>
</dbReference>
<dbReference type="GO" id="GO:0016020">
    <property type="term" value="C:membrane"/>
    <property type="evidence" value="ECO:0007669"/>
    <property type="project" value="TreeGrafter"/>
</dbReference>
<feature type="domain" description="DAGKc" evidence="1">
    <location>
        <begin position="119"/>
        <end position="266"/>
    </location>
</feature>
<proteinExistence type="predicted"/>
<dbReference type="WBParaSite" id="SPAL_0000158500.1">
    <property type="protein sequence ID" value="SPAL_0000158500.1"/>
    <property type="gene ID" value="SPAL_0000158500"/>
</dbReference>
<dbReference type="InterPro" id="IPR017438">
    <property type="entry name" value="ATP-NAD_kinase_N"/>
</dbReference>
<keyword evidence="2" id="KW-1185">Reference proteome</keyword>
<accession>A0A0N5B696</accession>
<protein>
    <submittedName>
        <fullName evidence="3">DAGKc domain-containing protein</fullName>
    </submittedName>
</protein>
<dbReference type="InterPro" id="IPR016064">
    <property type="entry name" value="NAD/diacylglycerol_kinase_sf"/>
</dbReference>
<dbReference type="SMART" id="SM00046">
    <property type="entry name" value="DAGKc"/>
    <property type="match status" value="1"/>
</dbReference>
<dbReference type="GO" id="GO:0046512">
    <property type="term" value="P:sphingosine biosynthetic process"/>
    <property type="evidence" value="ECO:0007669"/>
    <property type="project" value="TreeGrafter"/>
</dbReference>
<evidence type="ECO:0000313" key="2">
    <source>
        <dbReference type="Proteomes" id="UP000046392"/>
    </source>
</evidence>
<dbReference type="Gene3D" id="2.60.200.40">
    <property type="match status" value="1"/>
</dbReference>
<dbReference type="InterPro" id="IPR050187">
    <property type="entry name" value="Lipid_Phosphate_FormReg"/>
</dbReference>
<dbReference type="Proteomes" id="UP000046392">
    <property type="component" value="Unplaced"/>
</dbReference>
<dbReference type="SUPFAM" id="SSF111331">
    <property type="entry name" value="NAD kinase/diacylglycerol kinase-like"/>
    <property type="match status" value="1"/>
</dbReference>
<dbReference type="STRING" id="174720.A0A0N5B696"/>
<reference evidence="3" key="1">
    <citation type="submission" date="2017-02" db="UniProtKB">
        <authorList>
            <consortium name="WormBaseParasite"/>
        </authorList>
    </citation>
    <scope>IDENTIFICATION</scope>
</reference>
<name>A0A0N5B696_STREA</name>
<dbReference type="GO" id="GO:0005737">
    <property type="term" value="C:cytoplasm"/>
    <property type="evidence" value="ECO:0007669"/>
    <property type="project" value="TreeGrafter"/>
</dbReference>
<dbReference type="Gene3D" id="3.40.50.10330">
    <property type="entry name" value="Probable inorganic polyphosphate/atp-NAD kinase, domain 1"/>
    <property type="match status" value="1"/>
</dbReference>
<dbReference type="PROSITE" id="PS50146">
    <property type="entry name" value="DAGK"/>
    <property type="match status" value="1"/>
</dbReference>
<dbReference type="InterPro" id="IPR001206">
    <property type="entry name" value="Diacylglycerol_kinase_cat_dom"/>
</dbReference>
<organism evidence="2 3">
    <name type="scientific">Strongyloides papillosus</name>
    <name type="common">Intestinal threadworm</name>
    <dbReference type="NCBI Taxonomy" id="174720"/>
    <lineage>
        <taxon>Eukaryota</taxon>
        <taxon>Metazoa</taxon>
        <taxon>Ecdysozoa</taxon>
        <taxon>Nematoda</taxon>
        <taxon>Chromadorea</taxon>
        <taxon>Rhabditida</taxon>
        <taxon>Tylenchina</taxon>
        <taxon>Panagrolaimomorpha</taxon>
        <taxon>Strongyloidoidea</taxon>
        <taxon>Strongyloididae</taxon>
        <taxon>Strongyloides</taxon>
    </lineage>
</organism>
<evidence type="ECO:0000313" key="3">
    <source>
        <dbReference type="WBParaSite" id="SPAL_0000158500.1"/>
    </source>
</evidence>
<sequence>MTLKFRLKSTLRNDIFTKNVDGEINDNKITFSWTDKNDKMYETYNTKDFVGIKEDIKNKDVLDVYFYVINKGTSCRERVFIKMQIENMNKKDEILKGFRNLIKLKKSPHMPRDTLIDKENKYTVYVIINPFGGTQIARQQWETEVKTIFDEAGIIYTVYETKCKLDATRIVNKLKIDKYDCIVVLGGDGMLSEVFYGLLTRPDKERALKVPICHIPSGTCNAVAASICFQANEPFPPRDVFVRQLALMSVNPSYIPLRLSVVETKENGSIPMFLSATWGIIADIDIGSERFRWAGMLRLHIESYLRVFQLPSVANYEAIISYIPVEGYDRKKFKIRHVSEERHLFGDDHFKYEEIEDWKFSGHDNDENKVESLEDFFKKENKLGIPLINDPIPINKRWVTYSEKVTTVSVIKLSHLGSDIPFLPCAKIDEDVLYLCICKWEGMKNRFEMGFFLDDICRSNHLKYPFFEIIPVRAVRVEPIFKGNLGHFAVDGESLNPGQTFQVRTLSKTATLVTRT</sequence>
<dbReference type="Pfam" id="PF00781">
    <property type="entry name" value="DAGK_cat"/>
    <property type="match status" value="1"/>
</dbReference>
<dbReference type="PANTHER" id="PTHR12358:SF112">
    <property type="entry name" value="LD11247P-RELATED"/>
    <property type="match status" value="1"/>
</dbReference>
<evidence type="ECO:0000259" key="1">
    <source>
        <dbReference type="PROSITE" id="PS50146"/>
    </source>
</evidence>
<dbReference type="AlphaFoldDB" id="A0A0N5B696"/>
<dbReference type="GO" id="GO:0001727">
    <property type="term" value="F:lipid kinase activity"/>
    <property type="evidence" value="ECO:0007669"/>
    <property type="project" value="TreeGrafter"/>
</dbReference>